<feature type="domain" description="CWF21" evidence="8">
    <location>
        <begin position="54"/>
        <end position="99"/>
    </location>
</feature>
<dbReference type="RefSeq" id="XP_064654095.1">
    <property type="nucleotide sequence ID" value="XM_064807820.1"/>
</dbReference>
<keyword evidence="5" id="KW-0508">mRNA splicing</keyword>
<comment type="similarity">
    <text evidence="2">Belongs to the CWC21 family.</text>
</comment>
<evidence type="ECO:0000256" key="5">
    <source>
        <dbReference type="ARBA" id="ARBA00023187"/>
    </source>
</evidence>
<keyword evidence="10" id="KW-1185">Reference proteome</keyword>
<evidence type="ECO:0000256" key="3">
    <source>
        <dbReference type="ARBA" id="ARBA00022664"/>
    </source>
</evidence>
<evidence type="ECO:0000313" key="10">
    <source>
        <dbReference type="Proteomes" id="UP001337655"/>
    </source>
</evidence>
<accession>A0AAV9NXX0</accession>
<dbReference type="SMART" id="SM01115">
    <property type="entry name" value="cwf21"/>
    <property type="match status" value="1"/>
</dbReference>
<keyword evidence="3" id="KW-0507">mRNA processing</keyword>
<feature type="compositionally biased region" description="Basic and acidic residues" evidence="7">
    <location>
        <begin position="95"/>
        <end position="108"/>
    </location>
</feature>
<feature type="compositionally biased region" description="Polar residues" evidence="7">
    <location>
        <begin position="1"/>
        <end position="23"/>
    </location>
</feature>
<dbReference type="AlphaFoldDB" id="A0AAV9NXX0"/>
<evidence type="ECO:0000256" key="4">
    <source>
        <dbReference type="ARBA" id="ARBA00022728"/>
    </source>
</evidence>
<dbReference type="Pfam" id="PF08312">
    <property type="entry name" value="cwf21"/>
    <property type="match status" value="1"/>
</dbReference>
<feature type="compositionally biased region" description="Basic and acidic residues" evidence="7">
    <location>
        <begin position="40"/>
        <end position="57"/>
    </location>
</feature>
<reference evidence="9 10" key="1">
    <citation type="submission" date="2023-08" db="EMBL/GenBank/DDBJ databases">
        <title>Black Yeasts Isolated from many extreme environments.</title>
        <authorList>
            <person name="Coleine C."/>
            <person name="Stajich J.E."/>
            <person name="Selbmann L."/>
        </authorList>
    </citation>
    <scope>NUCLEOTIDE SEQUENCE [LARGE SCALE GENOMIC DNA]</scope>
    <source>
        <strain evidence="9 10">CCFEE 5935</strain>
    </source>
</reference>
<dbReference type="PANTHER" id="PTHR36562">
    <property type="entry name" value="SERINE/ARGININE REPETITIVE MATRIX 2"/>
    <property type="match status" value="1"/>
</dbReference>
<keyword evidence="4" id="KW-0747">Spliceosome</keyword>
<dbReference type="Proteomes" id="UP001337655">
    <property type="component" value="Unassembled WGS sequence"/>
</dbReference>
<dbReference type="GO" id="GO:0005681">
    <property type="term" value="C:spliceosomal complex"/>
    <property type="evidence" value="ECO:0007669"/>
    <property type="project" value="UniProtKB-KW"/>
</dbReference>
<dbReference type="EMBL" id="JAVRRT010000024">
    <property type="protein sequence ID" value="KAK5163653.1"/>
    <property type="molecule type" value="Genomic_DNA"/>
</dbReference>
<dbReference type="PANTHER" id="PTHR36562:SF5">
    <property type="entry name" value="SERINE_ARGININE REPETITIVE MATRIX 2"/>
    <property type="match status" value="1"/>
</dbReference>
<dbReference type="GO" id="GO:0008380">
    <property type="term" value="P:RNA splicing"/>
    <property type="evidence" value="ECO:0007669"/>
    <property type="project" value="UniProtKB-KW"/>
</dbReference>
<dbReference type="GeneID" id="89931928"/>
<dbReference type="GO" id="GO:0006397">
    <property type="term" value="P:mRNA processing"/>
    <property type="evidence" value="ECO:0007669"/>
    <property type="project" value="UniProtKB-KW"/>
</dbReference>
<feature type="region of interest" description="Disordered" evidence="7">
    <location>
        <begin position="95"/>
        <end position="121"/>
    </location>
</feature>
<gene>
    <name evidence="9" type="primary">CWC21</name>
    <name evidence="9" type="ORF">LTR77_010602</name>
</gene>
<keyword evidence="6" id="KW-0539">Nucleus</keyword>
<sequence>MSSNVGLTTPRGSGTSGYVQTNKAHLRPRDNPKPYPSDFDSLKHRQRQPDAEILEHDRKRQIEVKIFELRDKLEDEGVDEDEIDDQCAALRKKLEREGEKGGGKDARGLKSHQVHQLAEAKIEESERLRRALGIGRDYEEGSHWRKQDERKLEAERERGKICVRIVTPYTASRPYYLPESTRLGA</sequence>
<protein>
    <submittedName>
        <fullName evidence="9">RNA-splicing factor</fullName>
    </submittedName>
</protein>
<feature type="region of interest" description="Disordered" evidence="7">
    <location>
        <begin position="1"/>
        <end position="57"/>
    </location>
</feature>
<proteinExistence type="inferred from homology"/>
<comment type="subcellular location">
    <subcellularLocation>
        <location evidence="1">Nucleus</location>
    </subcellularLocation>
</comment>
<evidence type="ECO:0000256" key="1">
    <source>
        <dbReference type="ARBA" id="ARBA00004123"/>
    </source>
</evidence>
<dbReference type="InterPro" id="IPR013170">
    <property type="entry name" value="mRNA_splic_Cwf21_dom"/>
</dbReference>
<organism evidence="9 10">
    <name type="scientific">Saxophila tyrrhenica</name>
    <dbReference type="NCBI Taxonomy" id="1690608"/>
    <lineage>
        <taxon>Eukaryota</taxon>
        <taxon>Fungi</taxon>
        <taxon>Dikarya</taxon>
        <taxon>Ascomycota</taxon>
        <taxon>Pezizomycotina</taxon>
        <taxon>Dothideomycetes</taxon>
        <taxon>Dothideomycetidae</taxon>
        <taxon>Mycosphaerellales</taxon>
        <taxon>Extremaceae</taxon>
        <taxon>Saxophila</taxon>
    </lineage>
</organism>
<dbReference type="Gene3D" id="6.10.140.420">
    <property type="match status" value="1"/>
</dbReference>
<name>A0AAV9NXX0_9PEZI</name>
<evidence type="ECO:0000259" key="8">
    <source>
        <dbReference type="SMART" id="SM01115"/>
    </source>
</evidence>
<comment type="caution">
    <text evidence="9">The sequence shown here is derived from an EMBL/GenBank/DDBJ whole genome shotgun (WGS) entry which is preliminary data.</text>
</comment>
<dbReference type="InterPro" id="IPR051372">
    <property type="entry name" value="CWC21"/>
</dbReference>
<evidence type="ECO:0000313" key="9">
    <source>
        <dbReference type="EMBL" id="KAK5163653.1"/>
    </source>
</evidence>
<dbReference type="CDD" id="cd21372">
    <property type="entry name" value="cwf21_CWC21-like"/>
    <property type="match status" value="1"/>
</dbReference>
<evidence type="ECO:0000256" key="2">
    <source>
        <dbReference type="ARBA" id="ARBA00005954"/>
    </source>
</evidence>
<evidence type="ECO:0000256" key="6">
    <source>
        <dbReference type="ARBA" id="ARBA00023242"/>
    </source>
</evidence>
<evidence type="ECO:0000256" key="7">
    <source>
        <dbReference type="SAM" id="MobiDB-lite"/>
    </source>
</evidence>